<name>A0A1I1EWG6_RUMAL</name>
<dbReference type="OrthoDB" id="1821147at2"/>
<proteinExistence type="predicted"/>
<protein>
    <submittedName>
        <fullName evidence="1">Uncharacterized protein</fullName>
    </submittedName>
</protein>
<evidence type="ECO:0000313" key="1">
    <source>
        <dbReference type="EMBL" id="SFB89243.1"/>
    </source>
</evidence>
<evidence type="ECO:0000313" key="2">
    <source>
        <dbReference type="Proteomes" id="UP000182192"/>
    </source>
</evidence>
<dbReference type="AlphaFoldDB" id="A0A1I1EWG6"/>
<accession>A0A1I1EWG6</accession>
<reference evidence="1 2" key="1">
    <citation type="submission" date="2016-10" db="EMBL/GenBank/DDBJ databases">
        <authorList>
            <person name="de Groot N.N."/>
        </authorList>
    </citation>
    <scope>NUCLEOTIDE SEQUENCE [LARGE SCALE GENOMIC DNA]</scope>
    <source>
        <strain evidence="1 2">AR67</strain>
    </source>
</reference>
<gene>
    <name evidence="1" type="ORF">SAMN02910406_00778</name>
</gene>
<sequence length="168" mass="19274">MTQQEISENIMIARRYMNEYHLLLPDDEVLFDCYCLPSFRFKAFYVQISVKDGIYRASCVYTRYADHSGAESNSLHFTAVENDNHPAKRNDIFCKIIFPKPEIVDDLILKAQEYSDKADDPQNSVMIDGITAGIRLFENGKIVRDIVSDNPTKHEPLLDAICSFSKII</sequence>
<dbReference type="Proteomes" id="UP000182192">
    <property type="component" value="Unassembled WGS sequence"/>
</dbReference>
<organism evidence="1 2">
    <name type="scientific">Ruminococcus albus</name>
    <dbReference type="NCBI Taxonomy" id="1264"/>
    <lineage>
        <taxon>Bacteria</taxon>
        <taxon>Bacillati</taxon>
        <taxon>Bacillota</taxon>
        <taxon>Clostridia</taxon>
        <taxon>Eubacteriales</taxon>
        <taxon>Oscillospiraceae</taxon>
        <taxon>Ruminococcus</taxon>
    </lineage>
</organism>
<dbReference type="EMBL" id="FOKQ01000004">
    <property type="protein sequence ID" value="SFB89243.1"/>
    <property type="molecule type" value="Genomic_DNA"/>
</dbReference>